<keyword evidence="3" id="KW-1185">Reference proteome</keyword>
<dbReference type="PROSITE" id="PS50994">
    <property type="entry name" value="INTEGRASE"/>
    <property type="match status" value="1"/>
</dbReference>
<name>A0A2S8SNH0_9BACT</name>
<dbReference type="NCBIfam" id="NF033516">
    <property type="entry name" value="transpos_IS3"/>
    <property type="match status" value="1"/>
</dbReference>
<evidence type="ECO:0000313" key="3">
    <source>
        <dbReference type="Proteomes" id="UP000237684"/>
    </source>
</evidence>
<organism evidence="2 3">
    <name type="scientific">Abditibacterium utsteinense</name>
    <dbReference type="NCBI Taxonomy" id="1960156"/>
    <lineage>
        <taxon>Bacteria</taxon>
        <taxon>Pseudomonadati</taxon>
        <taxon>Abditibacteriota</taxon>
        <taxon>Abditibacteriia</taxon>
        <taxon>Abditibacteriales</taxon>
        <taxon>Abditibacteriaceae</taxon>
        <taxon>Abditibacterium</taxon>
    </lineage>
</organism>
<evidence type="ECO:0000313" key="2">
    <source>
        <dbReference type="EMBL" id="PQV62376.1"/>
    </source>
</evidence>
<reference evidence="2 3" key="1">
    <citation type="journal article" date="2018" name="Syst. Appl. Microbiol.">
        <title>Abditibacterium utsteinense sp. nov., the first cultivated member of candidate phylum FBP, isolated from ice-free Antarctic soil samples.</title>
        <authorList>
            <person name="Tahon G."/>
            <person name="Tytgat B."/>
            <person name="Lebbe L."/>
            <person name="Carlier A."/>
            <person name="Willems A."/>
        </authorList>
    </citation>
    <scope>NUCLEOTIDE SEQUENCE [LARGE SCALE GENOMIC DNA]</scope>
    <source>
        <strain evidence="2 3">LMG 29911</strain>
    </source>
</reference>
<dbReference type="InterPro" id="IPR001584">
    <property type="entry name" value="Integrase_cat-core"/>
</dbReference>
<proteinExistence type="predicted"/>
<dbReference type="Pfam" id="PF13276">
    <property type="entry name" value="HTH_21"/>
    <property type="match status" value="1"/>
</dbReference>
<dbReference type="OrthoDB" id="59977at2"/>
<evidence type="ECO:0000259" key="1">
    <source>
        <dbReference type="PROSITE" id="PS50994"/>
    </source>
</evidence>
<dbReference type="RefSeq" id="WP_106381450.1">
    <property type="nucleotide sequence ID" value="NZ_NIGF01000049.1"/>
</dbReference>
<comment type="caution">
    <text evidence="2">The sequence shown here is derived from an EMBL/GenBank/DDBJ whole genome shotgun (WGS) entry which is preliminary data.</text>
</comment>
<dbReference type="InterPro" id="IPR048020">
    <property type="entry name" value="Transpos_IS3"/>
</dbReference>
<feature type="domain" description="Integrase catalytic" evidence="1">
    <location>
        <begin position="122"/>
        <end position="283"/>
    </location>
</feature>
<accession>A0A2S8SNH0</accession>
<dbReference type="InterPro" id="IPR025948">
    <property type="entry name" value="HTH-like_dom"/>
</dbReference>
<dbReference type="GO" id="GO:0003676">
    <property type="term" value="F:nucleic acid binding"/>
    <property type="evidence" value="ECO:0007669"/>
    <property type="project" value="InterPro"/>
</dbReference>
<dbReference type="InParanoid" id="A0A2S8SNH0"/>
<dbReference type="Proteomes" id="UP000237684">
    <property type="component" value="Unassembled WGS sequence"/>
</dbReference>
<dbReference type="GO" id="GO:0015074">
    <property type="term" value="P:DNA integration"/>
    <property type="evidence" value="ECO:0007669"/>
    <property type="project" value="InterPro"/>
</dbReference>
<dbReference type="Gene3D" id="3.30.420.10">
    <property type="entry name" value="Ribonuclease H-like superfamily/Ribonuclease H"/>
    <property type="match status" value="1"/>
</dbReference>
<dbReference type="PANTHER" id="PTHR47515:SF1">
    <property type="entry name" value="BLR2054 PROTEIN"/>
    <property type="match status" value="1"/>
</dbReference>
<dbReference type="InterPro" id="IPR036397">
    <property type="entry name" value="RNaseH_sf"/>
</dbReference>
<protein>
    <submittedName>
        <fullName evidence="2">Putative transposase</fullName>
    </submittedName>
</protein>
<dbReference type="Pfam" id="PF13683">
    <property type="entry name" value="rve_3"/>
    <property type="match status" value="1"/>
</dbReference>
<gene>
    <name evidence="2" type="ORF">B1R32_1491</name>
</gene>
<dbReference type="InterPro" id="IPR012337">
    <property type="entry name" value="RNaseH-like_sf"/>
</dbReference>
<dbReference type="EMBL" id="NIGF01000049">
    <property type="protein sequence ID" value="PQV62376.1"/>
    <property type="molecule type" value="Genomic_DNA"/>
</dbReference>
<dbReference type="SUPFAM" id="SSF53098">
    <property type="entry name" value="Ribonuclease H-like"/>
    <property type="match status" value="1"/>
</dbReference>
<dbReference type="AlphaFoldDB" id="A0A2S8SNH0"/>
<dbReference type="PANTHER" id="PTHR47515">
    <property type="entry name" value="LOW CALCIUM RESPONSE LOCUS PROTEIN T"/>
    <property type="match status" value="1"/>
</dbReference>
<sequence>MVTPSQKREAATHLQSVVLAGQEQPLSQRHACLVLDLCRQSVRRIKVKATKDFSLKNQIQTLSHQHPRYGYRRIHALLCRASASALNIKRVHRLWKQMARQVPPRKRRRTHLTNRVPRMPQQALYPGHVWSYDFVHDKCRGGAKLKLLCLSDEFTRQCHAIEVAASVTAKDVQKVLHRLFAQHGAPAFLRSDNGPEFVQNDLKQWLGEQHVQTLYIDPGSPWQNGKGESMHGKLRDECLDLELFNHRIEARCVIENYRLAFNSQRPHSSLGYQTPNEFAQSWKLNQTTLT</sequence>